<evidence type="ECO:0000313" key="2">
    <source>
        <dbReference type="EMBL" id="GAA4414265.1"/>
    </source>
</evidence>
<dbReference type="Gene3D" id="3.20.20.370">
    <property type="entry name" value="Glycoside hydrolase/deacetylase"/>
    <property type="match status" value="1"/>
</dbReference>
<comment type="caution">
    <text evidence="2">The sequence shown here is derived from an EMBL/GenBank/DDBJ whole genome shotgun (WGS) entry which is preliminary data.</text>
</comment>
<dbReference type="Pfam" id="PF01522">
    <property type="entry name" value="Polysacc_deac_1"/>
    <property type="match status" value="1"/>
</dbReference>
<dbReference type="InterPro" id="IPR002509">
    <property type="entry name" value="NODB_dom"/>
</dbReference>
<dbReference type="PROSITE" id="PS51677">
    <property type="entry name" value="NODB"/>
    <property type="match status" value="1"/>
</dbReference>
<reference evidence="3" key="1">
    <citation type="journal article" date="2019" name="Int. J. Syst. Evol. Microbiol.">
        <title>The Global Catalogue of Microorganisms (GCM) 10K type strain sequencing project: providing services to taxonomists for standard genome sequencing and annotation.</title>
        <authorList>
            <consortium name="The Broad Institute Genomics Platform"/>
            <consortium name="The Broad Institute Genome Sequencing Center for Infectious Disease"/>
            <person name="Wu L."/>
            <person name="Ma J."/>
        </authorList>
    </citation>
    <scope>NUCLEOTIDE SEQUENCE [LARGE SCALE GENOMIC DNA]</scope>
    <source>
        <strain evidence="3">JCM 17809</strain>
    </source>
</reference>
<dbReference type="EMBL" id="BAABGM010000033">
    <property type="protein sequence ID" value="GAA4414265.1"/>
    <property type="molecule type" value="Genomic_DNA"/>
</dbReference>
<accession>A0ABP8KS87</accession>
<dbReference type="PANTHER" id="PTHR10587">
    <property type="entry name" value="GLYCOSYL TRANSFERASE-RELATED"/>
    <property type="match status" value="1"/>
</dbReference>
<proteinExistence type="predicted"/>
<gene>
    <name evidence="2" type="ORF">GCM10023168_37780</name>
</gene>
<dbReference type="PANTHER" id="PTHR10587:SF137">
    <property type="entry name" value="4-DEOXY-4-FORMAMIDO-L-ARABINOSE-PHOSPHOUNDECAPRENOL DEFORMYLASE ARND-RELATED"/>
    <property type="match status" value="1"/>
</dbReference>
<dbReference type="InterPro" id="IPR050248">
    <property type="entry name" value="Polysacc_deacetylase_ArnD"/>
</dbReference>
<dbReference type="RefSeq" id="WP_345208903.1">
    <property type="nucleotide sequence ID" value="NZ_BAABGM010000033.1"/>
</dbReference>
<dbReference type="Proteomes" id="UP001500945">
    <property type="component" value="Unassembled WGS sequence"/>
</dbReference>
<protein>
    <submittedName>
        <fullName evidence="2">Polysaccharide deacetylase family protein</fullName>
    </submittedName>
</protein>
<keyword evidence="3" id="KW-1185">Reference proteome</keyword>
<feature type="domain" description="NodB homology" evidence="1">
    <location>
        <begin position="67"/>
        <end position="247"/>
    </location>
</feature>
<dbReference type="CDD" id="cd10917">
    <property type="entry name" value="CE4_NodB_like_6s_7s"/>
    <property type="match status" value="1"/>
</dbReference>
<evidence type="ECO:0000313" key="3">
    <source>
        <dbReference type="Proteomes" id="UP001500945"/>
    </source>
</evidence>
<organism evidence="2 3">
    <name type="scientific">Fodinibacter luteus</name>
    <dbReference type="NCBI Taxonomy" id="552064"/>
    <lineage>
        <taxon>Bacteria</taxon>
        <taxon>Bacillati</taxon>
        <taxon>Actinomycetota</taxon>
        <taxon>Actinomycetes</taxon>
        <taxon>Micrococcales</taxon>
        <taxon>Intrasporangiaceae</taxon>
        <taxon>Fodinibacter (ex Wang et al. 2009)</taxon>
    </lineage>
</organism>
<dbReference type="SUPFAM" id="SSF88713">
    <property type="entry name" value="Glycoside hydrolase/deacetylase"/>
    <property type="match status" value="1"/>
</dbReference>
<sequence length="257" mass="27274">MPWPGQHGQGARPRVGTLAGAGTLSGVGAMAGVGAVAAHVALNQPPWAARLLEGQDLAVFSVRTQARAVAITIDDGPHEPLTGRLLDVLARHRALATFFVLGSQAAVNPASVAAAHGAGHEIGNHGWLDRPAVLLSRAEFRDDATRTAAAVASATGTPPRLVRPGSGWFRPGHLHDLRRMGWTLALGSIAPHDLEVADVDRELAFVVDRIRPGAVVVLHEGRPERARVVDLLDRLLDELDRRGYAAVTLSRLVEDRT</sequence>
<name>A0ABP8KS87_9MICO</name>
<dbReference type="InterPro" id="IPR011330">
    <property type="entry name" value="Glyco_hydro/deAcase_b/a-brl"/>
</dbReference>
<evidence type="ECO:0000259" key="1">
    <source>
        <dbReference type="PROSITE" id="PS51677"/>
    </source>
</evidence>